<reference evidence="2" key="1">
    <citation type="journal article" date="2019" name="Int. J. Syst. Evol. Microbiol.">
        <title>The Global Catalogue of Microorganisms (GCM) 10K type strain sequencing project: providing services to taxonomists for standard genome sequencing and annotation.</title>
        <authorList>
            <consortium name="The Broad Institute Genomics Platform"/>
            <consortium name="The Broad Institute Genome Sequencing Center for Infectious Disease"/>
            <person name="Wu L."/>
            <person name="Ma J."/>
        </authorList>
    </citation>
    <scope>NUCLEOTIDE SEQUENCE [LARGE SCALE GENOMIC DNA]</scope>
    <source>
        <strain evidence="2">JCM 17214</strain>
    </source>
</reference>
<gene>
    <name evidence="1" type="ORF">GCM10022406_24990</name>
</gene>
<proteinExistence type="predicted"/>
<dbReference type="EMBL" id="BAABDH010000041">
    <property type="protein sequence ID" value="GAA3939945.1"/>
    <property type="molecule type" value="Genomic_DNA"/>
</dbReference>
<keyword evidence="2" id="KW-1185">Reference proteome</keyword>
<evidence type="ECO:0008006" key="3">
    <source>
        <dbReference type="Google" id="ProtNLM"/>
    </source>
</evidence>
<dbReference type="Proteomes" id="UP001499909">
    <property type="component" value="Unassembled WGS sequence"/>
</dbReference>
<evidence type="ECO:0000313" key="2">
    <source>
        <dbReference type="Proteomes" id="UP001499909"/>
    </source>
</evidence>
<organism evidence="1 2">
    <name type="scientific">Hymenobacter algoricola</name>
    <dbReference type="NCBI Taxonomy" id="486267"/>
    <lineage>
        <taxon>Bacteria</taxon>
        <taxon>Pseudomonadati</taxon>
        <taxon>Bacteroidota</taxon>
        <taxon>Cytophagia</taxon>
        <taxon>Cytophagales</taxon>
        <taxon>Hymenobacteraceae</taxon>
        <taxon>Hymenobacter</taxon>
    </lineage>
</organism>
<dbReference type="RefSeq" id="WP_345114276.1">
    <property type="nucleotide sequence ID" value="NZ_BAABDH010000041.1"/>
</dbReference>
<evidence type="ECO:0000313" key="1">
    <source>
        <dbReference type="EMBL" id="GAA3939945.1"/>
    </source>
</evidence>
<protein>
    <recommendedName>
        <fullName evidence="3">Penicillin-binding protein transpeptidase domain-containing protein</fullName>
    </recommendedName>
</protein>
<comment type="caution">
    <text evidence="1">The sequence shown here is derived from an EMBL/GenBank/DDBJ whole genome shotgun (WGS) entry which is preliminary data.</text>
</comment>
<name>A0ABP7N8G4_9BACT</name>
<sequence length="47" mass="5338">MVYNVGTWSGENEGILVVAFQTTDGSDDDKINQRLIDDVLKNLKIRR</sequence>
<accession>A0ABP7N8G4</accession>